<dbReference type="GO" id="GO:0061044">
    <property type="term" value="P:negative regulation of vascular wound healing"/>
    <property type="evidence" value="ECO:0007669"/>
    <property type="project" value="TreeGrafter"/>
</dbReference>
<evidence type="ECO:0000256" key="7">
    <source>
        <dbReference type="ARBA" id="ARBA00043166"/>
    </source>
</evidence>
<dbReference type="InterPro" id="IPR036186">
    <property type="entry name" value="Serpin_sf"/>
</dbReference>
<feature type="region of interest" description="Disordered" evidence="10">
    <location>
        <begin position="1"/>
        <end position="36"/>
    </location>
</feature>
<feature type="compositionally biased region" description="Basic and acidic residues" evidence="10">
    <location>
        <begin position="151"/>
        <end position="168"/>
    </location>
</feature>
<dbReference type="InterPro" id="IPR042185">
    <property type="entry name" value="Serpin_sf_2"/>
</dbReference>
<dbReference type="SUPFAM" id="SSF56574">
    <property type="entry name" value="Serpins"/>
    <property type="match status" value="1"/>
</dbReference>
<name>A0AAW1B952_CROAD</name>
<keyword evidence="3" id="KW-0732">Signal</keyword>
<evidence type="ECO:0000256" key="1">
    <source>
        <dbReference type="ARBA" id="ARBA00009500"/>
    </source>
</evidence>
<dbReference type="GO" id="GO:0004867">
    <property type="term" value="F:serine-type endopeptidase inhibitor activity"/>
    <property type="evidence" value="ECO:0007669"/>
    <property type="project" value="UniProtKB-KW"/>
</dbReference>
<dbReference type="PANTHER" id="PTHR11461">
    <property type="entry name" value="SERINE PROTEASE INHIBITOR, SERPIN"/>
    <property type="match status" value="1"/>
</dbReference>
<dbReference type="EMBL" id="JAOTOJ010000008">
    <property type="protein sequence ID" value="KAK9398453.1"/>
    <property type="molecule type" value="Genomic_DNA"/>
</dbReference>
<proteinExistence type="inferred from homology"/>
<keyword evidence="2" id="KW-0646">Protease inhibitor</keyword>
<dbReference type="InterPro" id="IPR023795">
    <property type="entry name" value="Serpin_CS"/>
</dbReference>
<evidence type="ECO:0000256" key="3">
    <source>
        <dbReference type="ARBA" id="ARBA00022729"/>
    </source>
</evidence>
<evidence type="ECO:0000256" key="4">
    <source>
        <dbReference type="ARBA" id="ARBA00022900"/>
    </source>
</evidence>
<comment type="caution">
    <text evidence="12">The sequence shown here is derived from an EMBL/GenBank/DDBJ whole genome shotgun (WGS) entry which is preliminary data.</text>
</comment>
<evidence type="ECO:0000256" key="5">
    <source>
        <dbReference type="ARBA" id="ARBA00040523"/>
    </source>
</evidence>
<dbReference type="PANTHER" id="PTHR11461:SF49">
    <property type="entry name" value="PLASMINOGEN ACTIVATOR INHIBITOR 1"/>
    <property type="match status" value="1"/>
</dbReference>
<feature type="domain" description="Serpin" evidence="11">
    <location>
        <begin position="293"/>
        <end position="655"/>
    </location>
</feature>
<organism evidence="12 13">
    <name type="scientific">Crotalus adamanteus</name>
    <name type="common">Eastern diamondback rattlesnake</name>
    <dbReference type="NCBI Taxonomy" id="8729"/>
    <lineage>
        <taxon>Eukaryota</taxon>
        <taxon>Metazoa</taxon>
        <taxon>Chordata</taxon>
        <taxon>Craniata</taxon>
        <taxon>Vertebrata</taxon>
        <taxon>Euteleostomi</taxon>
        <taxon>Lepidosauria</taxon>
        <taxon>Squamata</taxon>
        <taxon>Bifurcata</taxon>
        <taxon>Unidentata</taxon>
        <taxon>Episquamata</taxon>
        <taxon>Toxicofera</taxon>
        <taxon>Serpentes</taxon>
        <taxon>Colubroidea</taxon>
        <taxon>Viperidae</taxon>
        <taxon>Crotalinae</taxon>
        <taxon>Crotalus</taxon>
    </lineage>
</organism>
<evidence type="ECO:0000256" key="8">
    <source>
        <dbReference type="ARBA" id="ARBA00066062"/>
    </source>
</evidence>
<dbReference type="FunFam" id="3.30.497.10:FF:000006">
    <property type="entry name" value="Plasminogen activator inhibitor 1"/>
    <property type="match status" value="1"/>
</dbReference>
<evidence type="ECO:0000256" key="6">
    <source>
        <dbReference type="ARBA" id="ARBA00041825"/>
    </source>
</evidence>
<feature type="region of interest" description="Disordered" evidence="10">
    <location>
        <begin position="57"/>
        <end position="181"/>
    </location>
</feature>
<evidence type="ECO:0000256" key="2">
    <source>
        <dbReference type="ARBA" id="ARBA00022690"/>
    </source>
</evidence>
<dbReference type="Pfam" id="PF00079">
    <property type="entry name" value="Serpin"/>
    <property type="match status" value="1"/>
</dbReference>
<dbReference type="PROSITE" id="PS00284">
    <property type="entry name" value="SERPIN"/>
    <property type="match status" value="1"/>
</dbReference>
<dbReference type="SMART" id="SM00093">
    <property type="entry name" value="SERPIN"/>
    <property type="match status" value="1"/>
</dbReference>
<sequence>MGPGGLPAPGSAGKWDQKKPQSRSRDTQRDKSQLQTMLQERLSSETHLLLTAFSQVDPLEHRPAAIWPVPPGEDRRSVSTDAEAAQDCFGRPVGRGPLPAQAGRPDPSRAVPASPGAPEVGNLPSGEGSAGKPAFRMRALSPAPAPGASVHDWEDAEPRCRPTERPPSAEEAPEGAEAGLLGLGGGLSLRARAGPSVGLAEGAAARPALRPAGAGGGAAPAADFLPASWQAGAAHKKPSGSAPAPSPDTAVPRAEMELWSLLSLACLALSRAAPAPSGRQVARMAQLSADFGLRVFREASKASKDQNLAFSPHGVASVVAMLQVASEGNTRRQIKDAMRFSLKEWGIPRALRLLQKTLSDPRSKDVVEMADALFVQRDLPLVPTFMLRFQRIFHQMVKQVDFSETARARDIVNAWVKQHTNGMIQGFLQEGALGAMTRLVLVNAIHFKGLWRLPFPEAATRQRIFHKLDGSTVAVPMMEQTAEFHYGEFSLPEQGSYDVIELPYQGETLSLLIATPFQLNAPLSALAAAIDTRLIAEWKGNMSAVTRLLVLPKFSLESEVDLRGPLEALGMTDMFDCQKANFSRLSVRDALFVSQALQKVKMDVNESGTKAASATAAVVYARMAPLEIVLDRPFLFVVRHNPTGSVLFTGQVMEP</sequence>
<evidence type="ECO:0000256" key="10">
    <source>
        <dbReference type="SAM" id="MobiDB-lite"/>
    </source>
</evidence>
<dbReference type="InterPro" id="IPR000215">
    <property type="entry name" value="Serpin_fam"/>
</dbReference>
<gene>
    <name evidence="12" type="ORF">NXF25_021814</name>
</gene>
<evidence type="ECO:0000313" key="12">
    <source>
        <dbReference type="EMBL" id="KAK9398453.1"/>
    </source>
</evidence>
<evidence type="ECO:0000259" key="11">
    <source>
        <dbReference type="SMART" id="SM00093"/>
    </source>
</evidence>
<comment type="similarity">
    <text evidence="1 9">Belongs to the serpin family.</text>
</comment>
<feature type="compositionally biased region" description="Basic and acidic residues" evidence="10">
    <location>
        <begin position="15"/>
        <end position="32"/>
    </location>
</feature>
<dbReference type="InterPro" id="IPR023796">
    <property type="entry name" value="Serpin_dom"/>
</dbReference>
<dbReference type="Gene3D" id="2.30.39.10">
    <property type="entry name" value="Alpha-1-antitrypsin, domain 1"/>
    <property type="match status" value="1"/>
</dbReference>
<reference evidence="12 13" key="1">
    <citation type="journal article" date="2024" name="Proc. Natl. Acad. Sci. U.S.A.">
        <title>The genetic regulatory architecture and epigenomic basis for age-related changes in rattlesnake venom.</title>
        <authorList>
            <person name="Hogan M.P."/>
            <person name="Holding M.L."/>
            <person name="Nystrom G.S."/>
            <person name="Colston T.J."/>
            <person name="Bartlett D.A."/>
            <person name="Mason A.J."/>
            <person name="Ellsworth S.A."/>
            <person name="Rautsaw R.M."/>
            <person name="Lawrence K.C."/>
            <person name="Strickland J.L."/>
            <person name="He B."/>
            <person name="Fraser P."/>
            <person name="Margres M.J."/>
            <person name="Gilbert D.M."/>
            <person name="Gibbs H.L."/>
            <person name="Parkinson C.L."/>
            <person name="Rokyta D.R."/>
        </authorList>
    </citation>
    <scope>NUCLEOTIDE SEQUENCE [LARGE SCALE GENOMIC DNA]</scope>
    <source>
        <strain evidence="12">DRR0105</strain>
    </source>
</reference>
<evidence type="ECO:0000256" key="9">
    <source>
        <dbReference type="RuleBase" id="RU000411"/>
    </source>
</evidence>
<dbReference type="Proteomes" id="UP001474421">
    <property type="component" value="Unassembled WGS sequence"/>
</dbReference>
<dbReference type="Gene3D" id="3.30.497.10">
    <property type="entry name" value="Antithrombin, subunit I, domain 2"/>
    <property type="match status" value="1"/>
</dbReference>
<evidence type="ECO:0000313" key="13">
    <source>
        <dbReference type="Proteomes" id="UP001474421"/>
    </source>
</evidence>
<protein>
    <recommendedName>
        <fullName evidence="5">Plasminogen activator inhibitor 1</fullName>
    </recommendedName>
    <alternativeName>
        <fullName evidence="6">Endothelial plasminogen activator inhibitor</fullName>
    </alternativeName>
    <alternativeName>
        <fullName evidence="7">Serpin E1</fullName>
    </alternativeName>
</protein>
<dbReference type="GO" id="GO:0005615">
    <property type="term" value="C:extracellular space"/>
    <property type="evidence" value="ECO:0007669"/>
    <property type="project" value="InterPro"/>
</dbReference>
<comment type="subunit">
    <text evidence="8">Forms a heterodimer with TMPRSS7. Interacts with VTN. Binds LRP1B; binding is followed by internalization and degradation. Interacts with PPP1CB. In complex with PLAU/uPA, interacts with PLAUR/uPAR. Interacts with SORL1 and LRP1, either alone or in complex with PLAU; these interactions are abolished in the presence of LRPAP1/RAP. The ternary complex composed of PLAUR-PLAU-PAI1 also interacts with SORL1. Interacts with PLAT/tPA. Also interacts with SORL1, when complexed to PLAT/tPA.</text>
</comment>
<keyword evidence="4" id="KW-0722">Serine protease inhibitor</keyword>
<dbReference type="InterPro" id="IPR042178">
    <property type="entry name" value="Serpin_sf_1"/>
</dbReference>
<keyword evidence="13" id="KW-1185">Reference proteome</keyword>
<dbReference type="GO" id="GO:0010757">
    <property type="term" value="P:negative regulation of plasminogen activation"/>
    <property type="evidence" value="ECO:0007669"/>
    <property type="project" value="TreeGrafter"/>
</dbReference>
<accession>A0AAW1B952</accession>
<dbReference type="AlphaFoldDB" id="A0AAW1B952"/>